<dbReference type="PROSITE" id="PS51826">
    <property type="entry name" value="PSBD"/>
    <property type="match status" value="1"/>
</dbReference>
<dbReference type="EC" id="2.3.1.-" evidence="6"/>
<dbReference type="PANTHER" id="PTHR43178:SF5">
    <property type="entry name" value="LIPOAMIDE ACYLTRANSFERASE COMPONENT OF BRANCHED-CHAIN ALPHA-KETO ACID DEHYDROGENASE COMPLEX, MITOCHONDRIAL"/>
    <property type="match status" value="1"/>
</dbReference>
<dbReference type="Gene3D" id="2.40.50.100">
    <property type="match status" value="1"/>
</dbReference>
<proteinExistence type="inferred from homology"/>
<evidence type="ECO:0000256" key="6">
    <source>
        <dbReference type="RuleBase" id="RU003423"/>
    </source>
</evidence>
<evidence type="ECO:0000313" key="10">
    <source>
        <dbReference type="EMBL" id="SHE38458.1"/>
    </source>
</evidence>
<keyword evidence="3 6" id="KW-0808">Transferase</keyword>
<dbReference type="InterPro" id="IPR003016">
    <property type="entry name" value="2-oxoA_DH_lipoyl-BS"/>
</dbReference>
<evidence type="ECO:0000259" key="9">
    <source>
        <dbReference type="PROSITE" id="PS51826"/>
    </source>
</evidence>
<dbReference type="InterPro" id="IPR004167">
    <property type="entry name" value="PSBD"/>
</dbReference>
<evidence type="ECO:0000313" key="11">
    <source>
        <dbReference type="Proteomes" id="UP000184295"/>
    </source>
</evidence>
<dbReference type="InterPro" id="IPR001078">
    <property type="entry name" value="2-oxoacid_DH_actylTfrase"/>
</dbReference>
<protein>
    <recommendedName>
        <fullName evidence="6">Dihydrolipoamide acetyltransferase component of pyruvate dehydrogenase complex</fullName>
        <ecNumber evidence="6">2.3.1.-</ecNumber>
    </recommendedName>
</protein>
<dbReference type="Gene3D" id="4.10.320.10">
    <property type="entry name" value="E3-binding domain"/>
    <property type="match status" value="1"/>
</dbReference>
<comment type="similarity">
    <text evidence="2 6">Belongs to the 2-oxoacid dehydrogenase family.</text>
</comment>
<feature type="domain" description="Peripheral subunit-binding (PSBD)" evidence="9">
    <location>
        <begin position="133"/>
        <end position="170"/>
    </location>
</feature>
<dbReference type="SUPFAM" id="SSF47005">
    <property type="entry name" value="Peripheral subunit-binding domain of 2-oxo acid dehydrogenase complex"/>
    <property type="match status" value="1"/>
</dbReference>
<dbReference type="Pfam" id="PF00198">
    <property type="entry name" value="2-oxoacid_dh"/>
    <property type="match status" value="1"/>
</dbReference>
<dbReference type="OrthoDB" id="9805770at2"/>
<feature type="domain" description="Lipoyl-binding" evidence="8">
    <location>
        <begin position="2"/>
        <end position="77"/>
    </location>
</feature>
<feature type="compositionally biased region" description="Basic and acidic residues" evidence="7">
    <location>
        <begin position="94"/>
        <end position="104"/>
    </location>
</feature>
<dbReference type="GO" id="GO:0031405">
    <property type="term" value="F:lipoic acid binding"/>
    <property type="evidence" value="ECO:0007669"/>
    <property type="project" value="TreeGrafter"/>
</dbReference>
<evidence type="ECO:0000256" key="7">
    <source>
        <dbReference type="SAM" id="MobiDB-lite"/>
    </source>
</evidence>
<organism evidence="10 11">
    <name type="scientific">Ferrithrix thermotolerans DSM 19514</name>
    <dbReference type="NCBI Taxonomy" id="1121881"/>
    <lineage>
        <taxon>Bacteria</taxon>
        <taxon>Bacillati</taxon>
        <taxon>Actinomycetota</taxon>
        <taxon>Acidimicrobiia</taxon>
        <taxon>Acidimicrobiales</taxon>
        <taxon>Acidimicrobiaceae</taxon>
        <taxon>Ferrithrix</taxon>
    </lineage>
</organism>
<dbReference type="SUPFAM" id="SSF52777">
    <property type="entry name" value="CoA-dependent acyltransferases"/>
    <property type="match status" value="1"/>
</dbReference>
<evidence type="ECO:0000256" key="4">
    <source>
        <dbReference type="ARBA" id="ARBA00022823"/>
    </source>
</evidence>
<name>A0A1M4T233_9ACTN</name>
<feature type="region of interest" description="Disordered" evidence="7">
    <location>
        <begin position="83"/>
        <end position="122"/>
    </location>
</feature>
<evidence type="ECO:0000256" key="5">
    <source>
        <dbReference type="ARBA" id="ARBA00023315"/>
    </source>
</evidence>
<dbReference type="Gene3D" id="3.30.559.10">
    <property type="entry name" value="Chloramphenicol acetyltransferase-like domain"/>
    <property type="match status" value="1"/>
</dbReference>
<dbReference type="InterPro" id="IPR050743">
    <property type="entry name" value="2-oxoacid_DH_E2_comp"/>
</dbReference>
<dbReference type="STRING" id="1121881.SAMN02745225_00457"/>
<dbReference type="PROSITE" id="PS50968">
    <property type="entry name" value="BIOTINYL_LIPOYL"/>
    <property type="match status" value="1"/>
</dbReference>
<keyword evidence="5 6" id="KW-0012">Acyltransferase</keyword>
<dbReference type="PROSITE" id="PS00189">
    <property type="entry name" value="LIPOYL"/>
    <property type="match status" value="1"/>
</dbReference>
<dbReference type="GO" id="GO:0016407">
    <property type="term" value="F:acetyltransferase activity"/>
    <property type="evidence" value="ECO:0007669"/>
    <property type="project" value="TreeGrafter"/>
</dbReference>
<evidence type="ECO:0000256" key="3">
    <source>
        <dbReference type="ARBA" id="ARBA00022679"/>
    </source>
</evidence>
<comment type="cofactor">
    <cofactor evidence="1 6">
        <name>(R)-lipoate</name>
        <dbReference type="ChEBI" id="CHEBI:83088"/>
    </cofactor>
</comment>
<keyword evidence="10" id="KW-0670">Pyruvate</keyword>
<accession>A0A1M4T233</accession>
<dbReference type="Proteomes" id="UP000184295">
    <property type="component" value="Unassembled WGS sequence"/>
</dbReference>
<dbReference type="CDD" id="cd06849">
    <property type="entry name" value="lipoyl_domain"/>
    <property type="match status" value="1"/>
</dbReference>
<evidence type="ECO:0000256" key="2">
    <source>
        <dbReference type="ARBA" id="ARBA00007317"/>
    </source>
</evidence>
<keyword evidence="11" id="KW-1185">Reference proteome</keyword>
<evidence type="ECO:0000259" key="8">
    <source>
        <dbReference type="PROSITE" id="PS50968"/>
    </source>
</evidence>
<keyword evidence="4 6" id="KW-0450">Lipoyl</keyword>
<dbReference type="FunFam" id="3.30.559.10:FF:000007">
    <property type="entry name" value="Dihydrolipoamide acetyltransferase component of pyruvate dehydrogenase complex"/>
    <property type="match status" value="1"/>
</dbReference>
<feature type="compositionally biased region" description="Polar residues" evidence="7">
    <location>
        <begin position="106"/>
        <end position="119"/>
    </location>
</feature>
<dbReference type="RefSeq" id="WP_084660102.1">
    <property type="nucleotide sequence ID" value="NZ_FQUL01000004.1"/>
</dbReference>
<dbReference type="Pfam" id="PF02817">
    <property type="entry name" value="E3_binding"/>
    <property type="match status" value="1"/>
</dbReference>
<dbReference type="PANTHER" id="PTHR43178">
    <property type="entry name" value="DIHYDROLIPOAMIDE ACETYLTRANSFERASE COMPONENT OF PYRUVATE DEHYDROGENASE COMPLEX"/>
    <property type="match status" value="1"/>
</dbReference>
<dbReference type="Pfam" id="PF00364">
    <property type="entry name" value="Biotin_lipoyl"/>
    <property type="match status" value="1"/>
</dbReference>
<dbReference type="InterPro" id="IPR011053">
    <property type="entry name" value="Single_hybrid_motif"/>
</dbReference>
<dbReference type="GO" id="GO:0005737">
    <property type="term" value="C:cytoplasm"/>
    <property type="evidence" value="ECO:0007669"/>
    <property type="project" value="TreeGrafter"/>
</dbReference>
<sequence>MAYEFRMPDVGEGITEGEVLRWFYDIGDKVDEDAPLVEVQTDKAVVEIPSPSAGLLLRRGAQEGEVIDVGKVLAVIGDSLDAEDSPVEVAPKSPESKDGFDGRNNDAVSPQSLGTTSASVLDAPNPTLNRRVLAMPSVRKLARDLGVDISLVSGTGSGGRVLAHDVRAFVDQPKGKSPVSSPKRILEEASSDSVLEIHDEDQHLEIDHDVPRQVMTDVRVPLKGLRRKIAEHMVESVSKIPHVTTFDEVEISRLVELRSRLKPLAEQQGVKLTYLPFIVKAAASLLRKYPYLNSSFDDEAQEIVLHQRVNFGIATATEAGLMVPVVQDVDRRSVLDLAKEIDRLAASSRERTVTLDELRGSTFSVTNIGVVGGTAATPIINYPDSAILGVYRLAKKPVVMDGAIEVGQILPLSLTFDHRIVDGETGARFLSELCGLLADPELLLLEMI</sequence>
<gene>
    <name evidence="10" type="ORF">SAMN02745225_00457</name>
</gene>
<dbReference type="SUPFAM" id="SSF51230">
    <property type="entry name" value="Single hybrid motif"/>
    <property type="match status" value="1"/>
</dbReference>
<dbReference type="InterPro" id="IPR023213">
    <property type="entry name" value="CAT-like_dom_sf"/>
</dbReference>
<reference evidence="11" key="1">
    <citation type="submission" date="2016-11" db="EMBL/GenBank/DDBJ databases">
        <authorList>
            <person name="Varghese N."/>
            <person name="Submissions S."/>
        </authorList>
    </citation>
    <scope>NUCLEOTIDE SEQUENCE [LARGE SCALE GENOMIC DNA]</scope>
    <source>
        <strain evidence="11">DSM 19514</strain>
    </source>
</reference>
<dbReference type="EMBL" id="FQUL01000004">
    <property type="protein sequence ID" value="SHE38458.1"/>
    <property type="molecule type" value="Genomic_DNA"/>
</dbReference>
<dbReference type="InterPro" id="IPR036625">
    <property type="entry name" value="E3-bd_dom_sf"/>
</dbReference>
<dbReference type="AlphaFoldDB" id="A0A1M4T233"/>
<evidence type="ECO:0000256" key="1">
    <source>
        <dbReference type="ARBA" id="ARBA00001938"/>
    </source>
</evidence>
<dbReference type="InterPro" id="IPR000089">
    <property type="entry name" value="Biotin_lipoyl"/>
</dbReference>